<organism evidence="8 9">
    <name type="scientific">Heterocephalus glaber</name>
    <name type="common">Naked mole rat</name>
    <dbReference type="NCBI Taxonomy" id="10181"/>
    <lineage>
        <taxon>Eukaryota</taxon>
        <taxon>Metazoa</taxon>
        <taxon>Chordata</taxon>
        <taxon>Craniata</taxon>
        <taxon>Vertebrata</taxon>
        <taxon>Euteleostomi</taxon>
        <taxon>Mammalia</taxon>
        <taxon>Eutheria</taxon>
        <taxon>Euarchontoglires</taxon>
        <taxon>Glires</taxon>
        <taxon>Rodentia</taxon>
        <taxon>Hystricomorpha</taxon>
        <taxon>Bathyergidae</taxon>
        <taxon>Heterocephalus</taxon>
    </lineage>
</organism>
<dbReference type="AlphaFoldDB" id="G5C2R8"/>
<dbReference type="InParanoid" id="G5C2R8"/>
<keyword evidence="3 7" id="KW-0812">Transmembrane</keyword>
<feature type="transmembrane region" description="Helical" evidence="7">
    <location>
        <begin position="243"/>
        <end position="259"/>
    </location>
</feature>
<protein>
    <submittedName>
        <fullName evidence="8">Testis-specific protein TEX28</fullName>
    </submittedName>
</protein>
<evidence type="ECO:0000256" key="7">
    <source>
        <dbReference type="SAM" id="Phobius"/>
    </source>
</evidence>
<evidence type="ECO:0000256" key="4">
    <source>
        <dbReference type="ARBA" id="ARBA00022989"/>
    </source>
</evidence>
<comment type="subcellular location">
    <subcellularLocation>
        <location evidence="1">Membrane</location>
    </subcellularLocation>
</comment>
<dbReference type="PANTHER" id="PTHR17613:SF10">
    <property type="entry name" value="TESTIS-SPECIFIC PROTEIN TEX28"/>
    <property type="match status" value="1"/>
</dbReference>
<evidence type="ECO:0000313" key="9">
    <source>
        <dbReference type="Proteomes" id="UP000006813"/>
    </source>
</evidence>
<gene>
    <name evidence="8" type="ORF">GW7_13708</name>
</gene>
<sequence>MALAATLASLSERDVTRSLQKGIRHRILYLSEQLRVEKASQDENMMNYLKLVTSADRHQAAHIWQAFERVNQHTSATISNIECRLRQCYQQLLELEGHRPKGPALKADIGLDDREQPAQDNGLYAPLCICSVEPGQMDGHLQQHRDEIYHFQQGLACSEEKMAYLSYEQAKELWGVVEVLKGRLAKLEALQQATQVAVTARVWSGPRELLPCLMSLLLVLACAVLACVSTVCSCPLPQAAWHLRMFIMLTVLGLGALAWQKQRATAATDWQVWVPSRWRLDAKNSRPSSGGPHGAGVLPA</sequence>
<reference evidence="8 9" key="1">
    <citation type="journal article" date="2011" name="Nature">
        <title>Genome sequencing reveals insights into physiology and longevity of the naked mole rat.</title>
        <authorList>
            <person name="Kim E.B."/>
            <person name="Fang X."/>
            <person name="Fushan A.A."/>
            <person name="Huang Z."/>
            <person name="Lobanov A.V."/>
            <person name="Han L."/>
            <person name="Marino S.M."/>
            <person name="Sun X."/>
            <person name="Turanov A.A."/>
            <person name="Yang P."/>
            <person name="Yim S.H."/>
            <person name="Zhao X."/>
            <person name="Kasaikina M.V."/>
            <person name="Stoletzki N."/>
            <person name="Peng C."/>
            <person name="Polak P."/>
            <person name="Xiong Z."/>
            <person name="Kiezun A."/>
            <person name="Zhu Y."/>
            <person name="Chen Y."/>
            <person name="Kryukov G.V."/>
            <person name="Zhang Q."/>
            <person name="Peshkin L."/>
            <person name="Yang L."/>
            <person name="Bronson R.T."/>
            <person name="Buffenstein R."/>
            <person name="Wang B."/>
            <person name="Han C."/>
            <person name="Li Q."/>
            <person name="Chen L."/>
            <person name="Zhao W."/>
            <person name="Sunyaev S.R."/>
            <person name="Park T.J."/>
            <person name="Zhang G."/>
            <person name="Wang J."/>
            <person name="Gladyshev V.N."/>
        </authorList>
    </citation>
    <scope>NUCLEOTIDE SEQUENCE [LARGE SCALE GENOMIC DNA]</scope>
</reference>
<evidence type="ECO:0000256" key="3">
    <source>
        <dbReference type="ARBA" id="ARBA00022692"/>
    </source>
</evidence>
<dbReference type="FunCoup" id="G5C2R8">
    <property type="interactions" value="132"/>
</dbReference>
<accession>G5C2R8</accession>
<dbReference type="Pfam" id="PF10267">
    <property type="entry name" value="Tmemb_cc2"/>
    <property type="match status" value="2"/>
</dbReference>
<dbReference type="EMBL" id="JH173100">
    <property type="protein sequence ID" value="EHB15829.1"/>
    <property type="molecule type" value="Genomic_DNA"/>
</dbReference>
<evidence type="ECO:0000256" key="2">
    <source>
        <dbReference type="ARBA" id="ARBA00008108"/>
    </source>
</evidence>
<keyword evidence="6 7" id="KW-0472">Membrane</keyword>
<comment type="similarity">
    <text evidence="2">Belongs to the TEX28 family.</text>
</comment>
<dbReference type="PANTHER" id="PTHR17613">
    <property type="entry name" value="CEREBRAL PROTEIN-11-RELATED"/>
    <property type="match status" value="1"/>
</dbReference>
<keyword evidence="5" id="KW-0175">Coiled coil</keyword>
<evidence type="ECO:0000256" key="1">
    <source>
        <dbReference type="ARBA" id="ARBA00004370"/>
    </source>
</evidence>
<keyword evidence="4 7" id="KW-1133">Transmembrane helix</keyword>
<evidence type="ECO:0000313" key="8">
    <source>
        <dbReference type="EMBL" id="EHB15829.1"/>
    </source>
</evidence>
<dbReference type="GO" id="GO:0012505">
    <property type="term" value="C:endomembrane system"/>
    <property type="evidence" value="ECO:0007669"/>
    <property type="project" value="TreeGrafter"/>
</dbReference>
<name>G5C2R8_HETGA</name>
<dbReference type="GO" id="GO:0016020">
    <property type="term" value="C:membrane"/>
    <property type="evidence" value="ECO:0007669"/>
    <property type="project" value="UniProtKB-SubCell"/>
</dbReference>
<proteinExistence type="inferred from homology"/>
<feature type="transmembrane region" description="Helical" evidence="7">
    <location>
        <begin position="209"/>
        <end position="231"/>
    </location>
</feature>
<dbReference type="InterPro" id="IPR019394">
    <property type="entry name" value="TEX28/TMCC"/>
</dbReference>
<evidence type="ECO:0000256" key="6">
    <source>
        <dbReference type="ARBA" id="ARBA00023136"/>
    </source>
</evidence>
<evidence type="ECO:0000256" key="5">
    <source>
        <dbReference type="ARBA" id="ARBA00023054"/>
    </source>
</evidence>
<dbReference type="Proteomes" id="UP000006813">
    <property type="component" value="Unassembled WGS sequence"/>
</dbReference>